<feature type="binding site" evidence="8">
    <location>
        <position position="91"/>
    </location>
    <ligand>
        <name>Zn(2+)</name>
        <dbReference type="ChEBI" id="CHEBI:29105"/>
        <label>1</label>
    </ligand>
</feature>
<evidence type="ECO:0000256" key="3">
    <source>
        <dbReference type="ARBA" id="ARBA00022723"/>
    </source>
</evidence>
<comment type="cofactor">
    <cofactor evidence="8">
        <name>Zn(2+)</name>
        <dbReference type="ChEBI" id="CHEBI:29105"/>
    </cofactor>
    <text evidence="8">Binds 2 Zn(2+) ions per subunit.</text>
</comment>
<comment type="similarity">
    <text evidence="1">Belongs to the peptidase M10A family.</text>
</comment>
<comment type="cofactor">
    <cofactor evidence="8">
        <name>Ca(2+)</name>
        <dbReference type="ChEBI" id="CHEBI:29108"/>
    </cofactor>
    <text evidence="8">Can bind about 5 Ca(2+) ions per subunit.</text>
</comment>
<feature type="non-terminal residue" evidence="10">
    <location>
        <position position="99"/>
    </location>
</feature>
<keyword evidence="4" id="KW-0732">Signal</keyword>
<feature type="binding site" evidence="8">
    <location>
        <position position="93"/>
    </location>
    <ligand>
        <name>Ca(2+)</name>
        <dbReference type="ChEBI" id="CHEBI:29108"/>
        <label>3</label>
    </ligand>
</feature>
<feature type="binding site" evidence="8">
    <location>
        <position position="69"/>
    </location>
    <ligand>
        <name>Ca(2+)</name>
        <dbReference type="ChEBI" id="CHEBI:29108"/>
        <label>3</label>
    </ligand>
</feature>
<dbReference type="AlphaFoldDB" id="A8DVM7"/>
<dbReference type="Proteomes" id="UP000001593">
    <property type="component" value="Unassembled WGS sequence"/>
</dbReference>
<evidence type="ECO:0000256" key="4">
    <source>
        <dbReference type="ARBA" id="ARBA00022729"/>
    </source>
</evidence>
<feature type="binding site" evidence="8">
    <location>
        <position position="96"/>
    </location>
    <ligand>
        <name>Ca(2+)</name>
        <dbReference type="ChEBI" id="CHEBI:29108"/>
        <label>1</label>
    </ligand>
</feature>
<gene>
    <name evidence="10" type="ORF">NEMVEDRAFT_v1g9831</name>
</gene>
<dbReference type="SUPFAM" id="SSF55486">
    <property type="entry name" value="Metalloproteases ('zincins'), catalytic domain"/>
    <property type="match status" value="1"/>
</dbReference>
<evidence type="ECO:0000313" key="11">
    <source>
        <dbReference type="Proteomes" id="UP000001593"/>
    </source>
</evidence>
<feature type="domain" description="Peptidase M10 metallopeptidase" evidence="9">
    <location>
        <begin position="2"/>
        <end position="99"/>
    </location>
</feature>
<dbReference type="GO" id="GO:0030574">
    <property type="term" value="P:collagen catabolic process"/>
    <property type="evidence" value="ECO:0000318"/>
    <property type="project" value="GO_Central"/>
</dbReference>
<feature type="binding site" evidence="8">
    <location>
        <position position="13"/>
    </location>
    <ligand>
        <name>Ca(2+)</name>
        <dbReference type="ChEBI" id="CHEBI:29108"/>
        <label>1</label>
    </ligand>
</feature>
<keyword evidence="5" id="KW-0378">Hydrolase</keyword>
<feature type="binding site" evidence="8">
    <location>
        <position position="89"/>
    </location>
    <ligand>
        <name>Ca(2+)</name>
        <dbReference type="ChEBI" id="CHEBI:29108"/>
        <label>2</label>
    </ligand>
</feature>
<feature type="binding site" evidence="8">
    <location>
        <position position="63"/>
    </location>
    <ligand>
        <name>Zn(2+)</name>
        <dbReference type="ChEBI" id="CHEBI:29105"/>
        <label>1</label>
    </ligand>
</feature>
<dbReference type="GO" id="GO:0006508">
    <property type="term" value="P:proteolysis"/>
    <property type="evidence" value="ECO:0007669"/>
    <property type="project" value="UniProtKB-KW"/>
</dbReference>
<evidence type="ECO:0000256" key="5">
    <source>
        <dbReference type="ARBA" id="ARBA00022801"/>
    </source>
</evidence>
<feature type="binding site" evidence="8">
    <location>
        <position position="61"/>
    </location>
    <ligand>
        <name>Zn(2+)</name>
        <dbReference type="ChEBI" id="CHEBI:29105"/>
        <label>1</label>
    </ligand>
</feature>
<feature type="non-terminal residue" evidence="10">
    <location>
        <position position="1"/>
    </location>
</feature>
<dbReference type="Gene3D" id="3.40.390.10">
    <property type="entry name" value="Collagenase (Catalytic Domain)"/>
    <property type="match status" value="1"/>
</dbReference>
<evidence type="ECO:0000256" key="2">
    <source>
        <dbReference type="ARBA" id="ARBA00022670"/>
    </source>
</evidence>
<dbReference type="OMA" id="DMEETWI"/>
<dbReference type="FunFam" id="3.40.390.10:FF:000190">
    <property type="match status" value="1"/>
</dbReference>
<evidence type="ECO:0000256" key="6">
    <source>
        <dbReference type="ARBA" id="ARBA00022833"/>
    </source>
</evidence>
<dbReference type="GO" id="GO:0004222">
    <property type="term" value="F:metalloendopeptidase activity"/>
    <property type="evidence" value="ECO:0000318"/>
    <property type="project" value="GO_Central"/>
</dbReference>
<dbReference type="Pfam" id="PF00413">
    <property type="entry name" value="Peptidase_M10"/>
    <property type="match status" value="1"/>
</dbReference>
<feature type="binding site" evidence="8">
    <location>
        <position position="94"/>
    </location>
    <ligand>
        <name>Ca(2+)</name>
        <dbReference type="ChEBI" id="CHEBI:29108"/>
        <label>1</label>
    </ligand>
</feature>
<dbReference type="InterPro" id="IPR021190">
    <property type="entry name" value="Pept_M10A"/>
</dbReference>
<keyword evidence="7" id="KW-0482">Metalloprotease</keyword>
<keyword evidence="11" id="KW-1185">Reference proteome</keyword>
<evidence type="ECO:0000259" key="9">
    <source>
        <dbReference type="Pfam" id="PF00413"/>
    </source>
</evidence>
<dbReference type="PANTHER" id="PTHR10201">
    <property type="entry name" value="MATRIX METALLOPROTEINASE"/>
    <property type="match status" value="1"/>
</dbReference>
<dbReference type="EMBL" id="DS478387">
    <property type="protein sequence ID" value="EDO25733.1"/>
    <property type="molecule type" value="Genomic_DNA"/>
</dbReference>
<dbReference type="GO" id="GO:0031012">
    <property type="term" value="C:extracellular matrix"/>
    <property type="evidence" value="ECO:0007669"/>
    <property type="project" value="InterPro"/>
</dbReference>
<dbReference type="InterPro" id="IPR001818">
    <property type="entry name" value="Pept_M10_metallopeptidase"/>
</dbReference>
<protein>
    <recommendedName>
        <fullName evidence="9">Peptidase M10 metallopeptidase domain-containing protein</fullName>
    </recommendedName>
</protein>
<feature type="binding site" evidence="8">
    <location>
        <position position="96"/>
    </location>
    <ligand>
        <name>Ca(2+)</name>
        <dbReference type="ChEBI" id="CHEBI:29108"/>
        <label>3</label>
    </ligand>
</feature>
<evidence type="ECO:0000256" key="1">
    <source>
        <dbReference type="ARBA" id="ARBA00010370"/>
    </source>
</evidence>
<evidence type="ECO:0000256" key="7">
    <source>
        <dbReference type="ARBA" id="ARBA00023049"/>
    </source>
</evidence>
<feature type="binding site" evidence="8">
    <location>
        <position position="76"/>
    </location>
    <ligand>
        <name>Zn(2+)</name>
        <dbReference type="ChEBI" id="CHEBI:29105"/>
        <label>1</label>
    </ligand>
</feature>
<dbReference type="InterPro" id="IPR024079">
    <property type="entry name" value="MetalloPept_cat_dom_sf"/>
</dbReference>
<proteinExistence type="inferred from homology"/>
<dbReference type="STRING" id="45351.A8DVM7"/>
<dbReference type="KEGG" id="nve:5496008"/>
<organism evidence="10 11">
    <name type="scientific">Nematostella vectensis</name>
    <name type="common">Starlet sea anemone</name>
    <dbReference type="NCBI Taxonomy" id="45351"/>
    <lineage>
        <taxon>Eukaryota</taxon>
        <taxon>Metazoa</taxon>
        <taxon>Cnidaria</taxon>
        <taxon>Anthozoa</taxon>
        <taxon>Hexacorallia</taxon>
        <taxon>Actiniaria</taxon>
        <taxon>Edwardsiidae</taxon>
        <taxon>Nematostella</taxon>
    </lineage>
</organism>
<dbReference type="eggNOG" id="KOG1565">
    <property type="taxonomic scope" value="Eukaryota"/>
</dbReference>
<dbReference type="GO" id="GO:0008270">
    <property type="term" value="F:zinc ion binding"/>
    <property type="evidence" value="ECO:0007669"/>
    <property type="project" value="InterPro"/>
</dbReference>
<evidence type="ECO:0000313" key="10">
    <source>
        <dbReference type="EMBL" id="EDO25733.1"/>
    </source>
</evidence>
<name>A8DVM7_NEMVE</name>
<feature type="binding site" evidence="8">
    <location>
        <position position="51"/>
    </location>
    <ligand>
        <name>Ca(2+)</name>
        <dbReference type="ChEBI" id="CHEBI:29108"/>
        <label>2</label>
    </ligand>
</feature>
<sequence>TDLTYRIKGYTSDLPKSDQERIYKWAFAQWTGVSKLKIREASPDLPDDKVDILIDFVRGYHGDGYPFDGPGGTLAHAFYPHNNEGISGDAHFDDDEDFT</sequence>
<feature type="binding site" evidence="8">
    <location>
        <position position="68"/>
    </location>
    <ligand>
        <name>Ca(2+)</name>
        <dbReference type="ChEBI" id="CHEBI:29108"/>
        <label>3</label>
    </ligand>
</feature>
<dbReference type="HOGENOM" id="CLU_2326681_0_0_1"/>
<accession>A8DVM7</accession>
<reference evidence="10 11" key="1">
    <citation type="journal article" date="2007" name="Science">
        <title>Sea anemone genome reveals ancestral eumetazoan gene repertoire and genomic organization.</title>
        <authorList>
            <person name="Putnam N.H."/>
            <person name="Srivastava M."/>
            <person name="Hellsten U."/>
            <person name="Dirks B."/>
            <person name="Chapman J."/>
            <person name="Salamov A."/>
            <person name="Terry A."/>
            <person name="Shapiro H."/>
            <person name="Lindquist E."/>
            <person name="Kapitonov V.V."/>
            <person name="Jurka J."/>
            <person name="Genikhovich G."/>
            <person name="Grigoriev I.V."/>
            <person name="Lucas S.M."/>
            <person name="Steele R.E."/>
            <person name="Finnerty J.R."/>
            <person name="Technau U."/>
            <person name="Martindale M.Q."/>
            <person name="Rokhsar D.S."/>
        </authorList>
    </citation>
    <scope>NUCLEOTIDE SEQUENCE [LARGE SCALE GENOMIC DNA]</scope>
    <source>
        <strain evidence="11">CH2 X CH6</strain>
    </source>
</reference>
<dbReference type="PRINTS" id="PR00138">
    <property type="entry name" value="MATRIXIN"/>
</dbReference>
<keyword evidence="6 8" id="KW-0862">Zinc</keyword>
<keyword evidence="2" id="KW-0645">Protease</keyword>
<dbReference type="PANTHER" id="PTHR10201:SF291">
    <property type="entry name" value="MATRIX METALLOPROTEINASE 1, ISOFORM C-RELATED"/>
    <property type="match status" value="1"/>
</dbReference>
<evidence type="ECO:0000256" key="8">
    <source>
        <dbReference type="PIRSR" id="PIRSR621190-2"/>
    </source>
</evidence>
<dbReference type="PhylomeDB" id="A8DVM7"/>
<keyword evidence="8" id="KW-0106">Calcium</keyword>
<dbReference type="MEROPS" id="M10.025"/>
<dbReference type="InParanoid" id="A8DVM7"/>
<keyword evidence="3 8" id="KW-0479">Metal-binding</keyword>
<dbReference type="GO" id="GO:0030198">
    <property type="term" value="P:extracellular matrix organization"/>
    <property type="evidence" value="ECO:0000318"/>
    <property type="project" value="GO_Central"/>
</dbReference>